<dbReference type="AlphaFoldDB" id="A0A7W6PXF5"/>
<proteinExistence type="predicted"/>
<organism evidence="1 2">
    <name type="scientific">Sphingobium scionense</name>
    <dbReference type="NCBI Taxonomy" id="1404341"/>
    <lineage>
        <taxon>Bacteria</taxon>
        <taxon>Pseudomonadati</taxon>
        <taxon>Pseudomonadota</taxon>
        <taxon>Alphaproteobacteria</taxon>
        <taxon>Sphingomonadales</taxon>
        <taxon>Sphingomonadaceae</taxon>
        <taxon>Sphingobium</taxon>
    </lineage>
</organism>
<protein>
    <submittedName>
        <fullName evidence="1">Uncharacterized protein</fullName>
    </submittedName>
</protein>
<evidence type="ECO:0000313" key="1">
    <source>
        <dbReference type="EMBL" id="MBB4151495.1"/>
    </source>
</evidence>
<evidence type="ECO:0000313" key="2">
    <source>
        <dbReference type="Proteomes" id="UP000590524"/>
    </source>
</evidence>
<comment type="caution">
    <text evidence="1">The sequence shown here is derived from an EMBL/GenBank/DDBJ whole genome shotgun (WGS) entry which is preliminary data.</text>
</comment>
<reference evidence="1 2" key="1">
    <citation type="submission" date="2020-08" db="EMBL/GenBank/DDBJ databases">
        <title>Genomic Encyclopedia of Type Strains, Phase IV (KMG-IV): sequencing the most valuable type-strain genomes for metagenomic binning, comparative biology and taxonomic classification.</title>
        <authorList>
            <person name="Goeker M."/>
        </authorList>
    </citation>
    <scope>NUCLEOTIDE SEQUENCE [LARGE SCALE GENOMIC DNA]</scope>
    <source>
        <strain evidence="1 2">DSM 19371</strain>
    </source>
</reference>
<sequence>MRQVWRLFRIKPGQLIHRMNQFHVAIRVASSHHKPNRSVDSFPNDMRTGGSVTLSEMESVMCVS</sequence>
<keyword evidence="2" id="KW-1185">Reference proteome</keyword>
<accession>A0A7W6PXF5</accession>
<dbReference type="EMBL" id="JACIEU010000039">
    <property type="protein sequence ID" value="MBB4151495.1"/>
    <property type="molecule type" value="Genomic_DNA"/>
</dbReference>
<name>A0A7W6PXF5_9SPHN</name>
<dbReference type="Proteomes" id="UP000590524">
    <property type="component" value="Unassembled WGS sequence"/>
</dbReference>
<gene>
    <name evidence="1" type="ORF">GGQ90_005309</name>
</gene>